<evidence type="ECO:0000256" key="3">
    <source>
        <dbReference type="ARBA" id="ARBA00022692"/>
    </source>
</evidence>
<keyword evidence="5 6" id="KW-0472">Membrane</keyword>
<evidence type="ECO:0000256" key="6">
    <source>
        <dbReference type="SAM" id="Phobius"/>
    </source>
</evidence>
<comment type="caution">
    <text evidence="8">The sequence shown here is derived from an EMBL/GenBank/DDBJ whole genome shotgun (WGS) entry which is preliminary data.</text>
</comment>
<sequence>MEMFYTLIEDLQRTVEGIDISTQALALSGLAAGIMLLFLALASLARKPTAVVRMQAGAQRMQSRGRADLVQHDNFDLGGLLRAFVPSSQSERTRIARRMRKAGITRSDAVYIYYVVRALFGVALPAAFVGLWMIPTETLSFLPVAPRLNELNLLTVFQIAVALSVAGFYGPVVWLTARIQDRRERIRLGLPNALDFLQISIEAGLGFDAAILRVSRELSTTAPDIAQEFMMMELEIQAGKDRDAAFLEMADRCDIDEMKSFANVILQATHFGSSVATALTTYAKGLRQDRELRAQEKANRLPVQMSAVIALCMMPVLLMICLGPMLIRWITVFG</sequence>
<accession>A0ABV7GQC5</accession>
<feature type="domain" description="Type II secretion system protein GspF" evidence="7">
    <location>
        <begin position="194"/>
        <end position="322"/>
    </location>
</feature>
<protein>
    <submittedName>
        <fullName evidence="8">Type II secretion system F family protein</fullName>
    </submittedName>
</protein>
<dbReference type="EMBL" id="JBHRTB010000010">
    <property type="protein sequence ID" value="MFC3143537.1"/>
    <property type="molecule type" value="Genomic_DNA"/>
</dbReference>
<feature type="transmembrane region" description="Helical" evidence="6">
    <location>
        <begin position="154"/>
        <end position="177"/>
    </location>
</feature>
<evidence type="ECO:0000259" key="7">
    <source>
        <dbReference type="Pfam" id="PF00482"/>
    </source>
</evidence>
<reference evidence="9" key="1">
    <citation type="journal article" date="2019" name="Int. J. Syst. Evol. Microbiol.">
        <title>The Global Catalogue of Microorganisms (GCM) 10K type strain sequencing project: providing services to taxonomists for standard genome sequencing and annotation.</title>
        <authorList>
            <consortium name="The Broad Institute Genomics Platform"/>
            <consortium name="The Broad Institute Genome Sequencing Center for Infectious Disease"/>
            <person name="Wu L."/>
            <person name="Ma J."/>
        </authorList>
    </citation>
    <scope>NUCLEOTIDE SEQUENCE [LARGE SCALE GENOMIC DNA]</scope>
    <source>
        <strain evidence="9">KCTC 52366</strain>
    </source>
</reference>
<evidence type="ECO:0000256" key="2">
    <source>
        <dbReference type="ARBA" id="ARBA00022475"/>
    </source>
</evidence>
<dbReference type="PANTHER" id="PTHR35007:SF2">
    <property type="entry name" value="PILUS ASSEMBLE PROTEIN"/>
    <property type="match status" value="1"/>
</dbReference>
<comment type="subcellular location">
    <subcellularLocation>
        <location evidence="1">Cell membrane</location>
        <topology evidence="1">Multi-pass membrane protein</topology>
    </subcellularLocation>
</comment>
<organism evidence="8 9">
    <name type="scientific">Psychromarinibacter halotolerans</name>
    <dbReference type="NCBI Taxonomy" id="1775175"/>
    <lineage>
        <taxon>Bacteria</taxon>
        <taxon>Pseudomonadati</taxon>
        <taxon>Pseudomonadota</taxon>
        <taxon>Alphaproteobacteria</taxon>
        <taxon>Rhodobacterales</taxon>
        <taxon>Paracoccaceae</taxon>
        <taxon>Psychromarinibacter</taxon>
    </lineage>
</organism>
<evidence type="ECO:0000313" key="9">
    <source>
        <dbReference type="Proteomes" id="UP001595632"/>
    </source>
</evidence>
<dbReference type="Proteomes" id="UP001595632">
    <property type="component" value="Unassembled WGS sequence"/>
</dbReference>
<feature type="transmembrane region" description="Helical" evidence="6">
    <location>
        <begin position="20"/>
        <end position="45"/>
    </location>
</feature>
<dbReference type="InterPro" id="IPR018076">
    <property type="entry name" value="T2SS_GspF_dom"/>
</dbReference>
<evidence type="ECO:0000256" key="4">
    <source>
        <dbReference type="ARBA" id="ARBA00022989"/>
    </source>
</evidence>
<keyword evidence="2" id="KW-1003">Cell membrane</keyword>
<keyword evidence="3 6" id="KW-0812">Transmembrane</keyword>
<keyword evidence="9" id="KW-1185">Reference proteome</keyword>
<dbReference type="PANTHER" id="PTHR35007">
    <property type="entry name" value="INTEGRAL MEMBRANE PROTEIN-RELATED"/>
    <property type="match status" value="1"/>
</dbReference>
<gene>
    <name evidence="8" type="ORF">ACFOGP_12510</name>
</gene>
<keyword evidence="4 6" id="KW-1133">Transmembrane helix</keyword>
<dbReference type="RefSeq" id="WP_275630821.1">
    <property type="nucleotide sequence ID" value="NZ_JARGYD010000001.1"/>
</dbReference>
<evidence type="ECO:0000313" key="8">
    <source>
        <dbReference type="EMBL" id="MFC3143537.1"/>
    </source>
</evidence>
<proteinExistence type="predicted"/>
<dbReference type="Pfam" id="PF00482">
    <property type="entry name" value="T2SSF"/>
    <property type="match status" value="1"/>
</dbReference>
<feature type="transmembrane region" description="Helical" evidence="6">
    <location>
        <begin position="307"/>
        <end position="330"/>
    </location>
</feature>
<evidence type="ECO:0000256" key="1">
    <source>
        <dbReference type="ARBA" id="ARBA00004651"/>
    </source>
</evidence>
<evidence type="ECO:0000256" key="5">
    <source>
        <dbReference type="ARBA" id="ARBA00023136"/>
    </source>
</evidence>
<feature type="transmembrane region" description="Helical" evidence="6">
    <location>
        <begin position="110"/>
        <end position="134"/>
    </location>
</feature>
<name>A0ABV7GQC5_9RHOB</name>